<dbReference type="EMBL" id="FQ312005">
    <property type="protein sequence ID" value="CBW26745.1"/>
    <property type="molecule type" value="Genomic_DNA"/>
</dbReference>
<keyword evidence="2" id="KW-1185">Reference proteome</keyword>
<name>E1X2H8_HALMS</name>
<dbReference type="KEGG" id="bmx:BMS_1928A"/>
<protein>
    <submittedName>
        <fullName evidence="1">Uncharacterized protein</fullName>
    </submittedName>
</protein>
<gene>
    <name evidence="1" type="ORF">BMS_1928A</name>
</gene>
<reference evidence="2" key="1">
    <citation type="journal article" date="2013" name="ISME J.">
        <title>A small predatory core genome in the divergent marine Bacteriovorax marinus SJ and the terrestrial Bdellovibrio bacteriovorus.</title>
        <authorList>
            <person name="Crossman L.C."/>
            <person name="Chen H."/>
            <person name="Cerdeno-Tarraga A.M."/>
            <person name="Brooks K."/>
            <person name="Quail M.A."/>
            <person name="Pineiro S.A."/>
            <person name="Hobley L."/>
            <person name="Sockett R.E."/>
            <person name="Bentley S.D."/>
            <person name="Parkhill J."/>
            <person name="Williams H.N."/>
            <person name="Stine O.C."/>
        </authorList>
    </citation>
    <scope>NUCLEOTIDE SEQUENCE [LARGE SCALE GENOMIC DNA]</scope>
    <source>
        <strain evidence="2">ATCC BAA-682 / DSM 15412 / SJ</strain>
    </source>
</reference>
<dbReference type="HOGENOM" id="CLU_2180169_0_0_7"/>
<proteinExistence type="predicted"/>
<dbReference type="AlphaFoldDB" id="E1X2H8"/>
<organism evidence="1 2">
    <name type="scientific">Halobacteriovorax marinus (strain ATCC BAA-682 / DSM 15412 / SJ)</name>
    <name type="common">Bacteriovorax marinus</name>
    <dbReference type="NCBI Taxonomy" id="862908"/>
    <lineage>
        <taxon>Bacteria</taxon>
        <taxon>Pseudomonadati</taxon>
        <taxon>Bdellovibrionota</taxon>
        <taxon>Bacteriovoracia</taxon>
        <taxon>Bacteriovoracales</taxon>
        <taxon>Halobacteriovoraceae</taxon>
        <taxon>Halobacteriovorax</taxon>
    </lineage>
</organism>
<dbReference type="Proteomes" id="UP000008963">
    <property type="component" value="Chromosome"/>
</dbReference>
<evidence type="ECO:0000313" key="2">
    <source>
        <dbReference type="Proteomes" id="UP000008963"/>
    </source>
</evidence>
<accession>E1X2H8</accession>
<sequence length="109" mass="12506">MKPNDLLNSLSEQVEELFSERICHSRLKSNKTLDDGVISSSDAIMCCLIKESYRKTIRSDYSECLVQHVAIVFIFNYRICDFISSLISALRHSLKFITKIIGLLSLKFL</sequence>
<evidence type="ECO:0000313" key="1">
    <source>
        <dbReference type="EMBL" id="CBW26745.1"/>
    </source>
</evidence>